<dbReference type="PANTHER" id="PTHR10742:SF416">
    <property type="entry name" value="SPERMINE OXIDASE"/>
    <property type="match status" value="1"/>
</dbReference>
<proteinExistence type="predicted"/>
<dbReference type="EMBL" id="JAPXFL010000009">
    <property type="protein sequence ID" value="KAK9501478.1"/>
    <property type="molecule type" value="Genomic_DNA"/>
</dbReference>
<comment type="caution">
    <text evidence="2">The sequence shown here is derived from an EMBL/GenBank/DDBJ whole genome shotgun (WGS) entry which is preliminary data.</text>
</comment>
<dbReference type="AlphaFoldDB" id="A0AAW1CRI8"/>
<feature type="domain" description="Amine oxidase" evidence="1">
    <location>
        <begin position="77"/>
        <end position="517"/>
    </location>
</feature>
<evidence type="ECO:0000313" key="2">
    <source>
        <dbReference type="EMBL" id="KAK9501478.1"/>
    </source>
</evidence>
<name>A0AAW1CRI8_9HEMI</name>
<sequence length="546" mass="61068">MNKLKSIYNSKHFANLIMRNVKYCTESPPPMKPLFRNPTIKCTKEGPPQLLDLTDPTCPCASLSESFPKVAIIGAGIAGLSAAMRLINCGFEDITIFEATNRCGGRIYTTWMDDAVIELGANKIEGACIGNPAYTLACMEGLFENRPPERVHDNFKDITSDGRILDQSIAEDMLIQQLLCDLRKLLKRGCTAPDVSLLHYLMLHTDQVLLTFPSSMKYDTERILYGIIHSLKTKFGTELENISCFGYGKLPKLPGGDIIIPSGFINLLAPLIRDIPSNYIRFCKPIKEVQWSDGKPNVVLTTEDEECFTADFAIVTLPLGVLKQCHHTMFVPTLPNVKVEAINALGFGHINNIYLDYREPWWSHNDGHIRIAWHKDEVHKWPVWIRGISTIRKVPGSEHVIAVTLAGEEAKLSEDMTSEEIAVDFTNFIRIFMNNRTIKFPNNVIASKWSNNSNYYGAKSYLKLGSNIGNIKDLSGSGMNISCIPAILFAGEHTHPIYFGTVHGAILSGLREANRIIEYTQQMLTCAYPKKEESPCQQEDACAQEC</sequence>
<protein>
    <recommendedName>
        <fullName evidence="1">Amine oxidase domain-containing protein</fullName>
    </recommendedName>
</protein>
<dbReference type="PANTHER" id="PTHR10742">
    <property type="entry name" value="FLAVIN MONOAMINE OXIDASE"/>
    <property type="match status" value="1"/>
</dbReference>
<dbReference type="SUPFAM" id="SSF51905">
    <property type="entry name" value="FAD/NAD(P)-binding domain"/>
    <property type="match status" value="1"/>
</dbReference>
<evidence type="ECO:0000313" key="3">
    <source>
        <dbReference type="Proteomes" id="UP001461498"/>
    </source>
</evidence>
<keyword evidence="3" id="KW-1185">Reference proteome</keyword>
<reference evidence="2 3" key="1">
    <citation type="submission" date="2022-12" db="EMBL/GenBank/DDBJ databases">
        <title>Chromosome-level genome assembly of true bugs.</title>
        <authorList>
            <person name="Ma L."/>
            <person name="Li H."/>
        </authorList>
    </citation>
    <scope>NUCLEOTIDE SEQUENCE [LARGE SCALE GENOMIC DNA]</scope>
    <source>
        <strain evidence="2">Lab_2022b</strain>
    </source>
</reference>
<organism evidence="2 3">
    <name type="scientific">Rhynocoris fuscipes</name>
    <dbReference type="NCBI Taxonomy" id="488301"/>
    <lineage>
        <taxon>Eukaryota</taxon>
        <taxon>Metazoa</taxon>
        <taxon>Ecdysozoa</taxon>
        <taxon>Arthropoda</taxon>
        <taxon>Hexapoda</taxon>
        <taxon>Insecta</taxon>
        <taxon>Pterygota</taxon>
        <taxon>Neoptera</taxon>
        <taxon>Paraneoptera</taxon>
        <taxon>Hemiptera</taxon>
        <taxon>Heteroptera</taxon>
        <taxon>Panheteroptera</taxon>
        <taxon>Cimicomorpha</taxon>
        <taxon>Reduviidae</taxon>
        <taxon>Harpactorinae</taxon>
        <taxon>Harpactorini</taxon>
        <taxon>Rhynocoris</taxon>
    </lineage>
</organism>
<dbReference type="GO" id="GO:0046592">
    <property type="term" value="F:polyamine oxidase activity"/>
    <property type="evidence" value="ECO:0007669"/>
    <property type="project" value="TreeGrafter"/>
</dbReference>
<dbReference type="Gene3D" id="3.50.50.60">
    <property type="entry name" value="FAD/NAD(P)-binding domain"/>
    <property type="match status" value="1"/>
</dbReference>
<dbReference type="Gene3D" id="3.90.660.10">
    <property type="match status" value="1"/>
</dbReference>
<dbReference type="InterPro" id="IPR002937">
    <property type="entry name" value="Amino_oxidase"/>
</dbReference>
<evidence type="ECO:0000259" key="1">
    <source>
        <dbReference type="Pfam" id="PF01593"/>
    </source>
</evidence>
<dbReference type="InterPro" id="IPR050281">
    <property type="entry name" value="Flavin_monoamine_oxidase"/>
</dbReference>
<dbReference type="SUPFAM" id="SSF54373">
    <property type="entry name" value="FAD-linked reductases, C-terminal domain"/>
    <property type="match status" value="1"/>
</dbReference>
<dbReference type="Pfam" id="PF01593">
    <property type="entry name" value="Amino_oxidase"/>
    <property type="match status" value="1"/>
</dbReference>
<accession>A0AAW1CRI8</accession>
<dbReference type="Proteomes" id="UP001461498">
    <property type="component" value="Unassembled WGS sequence"/>
</dbReference>
<gene>
    <name evidence="2" type="ORF">O3M35_012193</name>
</gene>
<dbReference type="InterPro" id="IPR036188">
    <property type="entry name" value="FAD/NAD-bd_sf"/>
</dbReference>